<dbReference type="InterPro" id="IPR003016">
    <property type="entry name" value="2-oxoA_DH_lipoyl-BS"/>
</dbReference>
<comment type="pathway">
    <text evidence="3">Amino-acid degradation; L-lysine degradation via saccharopine pathway; glutaryl-CoA from L-lysine: step 6/6.</text>
</comment>
<name>A0AA96RJJ5_9BACL</name>
<dbReference type="SUPFAM" id="SSF51230">
    <property type="entry name" value="Single hybrid motif"/>
    <property type="match status" value="1"/>
</dbReference>
<dbReference type="PANTHER" id="PTHR43416">
    <property type="entry name" value="DIHYDROLIPOYLLYSINE-RESIDUE SUCCINYLTRANSFERASE COMPONENT OF 2-OXOGLUTARATE DEHYDROGENASE COMPLEX, MITOCHONDRIAL-RELATED"/>
    <property type="match status" value="1"/>
</dbReference>
<dbReference type="GO" id="GO:0045252">
    <property type="term" value="C:oxoglutarate dehydrogenase complex"/>
    <property type="evidence" value="ECO:0007669"/>
    <property type="project" value="UniProtKB-UniRule"/>
</dbReference>
<evidence type="ECO:0000256" key="5">
    <source>
        <dbReference type="ARBA" id="ARBA00011666"/>
    </source>
</evidence>
<evidence type="ECO:0000256" key="6">
    <source>
        <dbReference type="ARBA" id="ARBA00022532"/>
    </source>
</evidence>
<comment type="similarity">
    <text evidence="4">Belongs to the 2-oxoacid dehydrogenase family.</text>
</comment>
<evidence type="ECO:0000256" key="2">
    <source>
        <dbReference type="ARBA" id="ARBA00004052"/>
    </source>
</evidence>
<evidence type="ECO:0000256" key="11">
    <source>
        <dbReference type="NCBIfam" id="TIGR01347"/>
    </source>
</evidence>
<dbReference type="GO" id="GO:0006554">
    <property type="term" value="P:lysine catabolic process"/>
    <property type="evidence" value="ECO:0007669"/>
    <property type="project" value="UniProtKB-UniRule"/>
</dbReference>
<dbReference type="InterPro" id="IPR001078">
    <property type="entry name" value="2-oxoacid_DH_actylTfrase"/>
</dbReference>
<dbReference type="RefSeq" id="WP_315607129.1">
    <property type="nucleotide sequence ID" value="NZ_CP130318.1"/>
</dbReference>
<keyword evidence="8" id="KW-0450">Lipoyl</keyword>
<evidence type="ECO:0000256" key="3">
    <source>
        <dbReference type="ARBA" id="ARBA00005145"/>
    </source>
</evidence>
<evidence type="ECO:0000313" key="14">
    <source>
        <dbReference type="EMBL" id="WNQ13349.1"/>
    </source>
</evidence>
<dbReference type="PANTHER" id="PTHR43416:SF5">
    <property type="entry name" value="DIHYDROLIPOYLLYSINE-RESIDUE SUCCINYLTRANSFERASE COMPONENT OF 2-OXOGLUTARATE DEHYDROGENASE COMPLEX, MITOCHONDRIAL"/>
    <property type="match status" value="1"/>
</dbReference>
<dbReference type="PROSITE" id="PS50968">
    <property type="entry name" value="BIOTINYL_LIPOYL"/>
    <property type="match status" value="1"/>
</dbReference>
<feature type="region of interest" description="Disordered" evidence="12">
    <location>
        <begin position="182"/>
        <end position="218"/>
    </location>
</feature>
<feature type="compositionally biased region" description="Low complexity" evidence="12">
    <location>
        <begin position="111"/>
        <end position="120"/>
    </location>
</feature>
<keyword evidence="7 14" id="KW-0808">Transferase</keyword>
<evidence type="ECO:0000256" key="4">
    <source>
        <dbReference type="ARBA" id="ARBA00007317"/>
    </source>
</evidence>
<gene>
    <name evidence="14" type="primary">odhB</name>
    <name evidence="14" type="ORF">MJA45_10085</name>
</gene>
<dbReference type="InterPro" id="IPR023213">
    <property type="entry name" value="CAT-like_dom_sf"/>
</dbReference>
<dbReference type="FunFam" id="3.30.559.10:FF:000007">
    <property type="entry name" value="Dihydrolipoamide acetyltransferase component of pyruvate dehydrogenase complex"/>
    <property type="match status" value="1"/>
</dbReference>
<keyword evidence="6" id="KW-0816">Tricarboxylic acid cycle</keyword>
<dbReference type="InterPro" id="IPR006255">
    <property type="entry name" value="SucB"/>
</dbReference>
<dbReference type="GO" id="GO:0005829">
    <property type="term" value="C:cytosol"/>
    <property type="evidence" value="ECO:0007669"/>
    <property type="project" value="TreeGrafter"/>
</dbReference>
<evidence type="ECO:0000256" key="8">
    <source>
        <dbReference type="ARBA" id="ARBA00022823"/>
    </source>
</evidence>
<dbReference type="Gene3D" id="3.30.559.10">
    <property type="entry name" value="Chloramphenicol acetyltransferase-like domain"/>
    <property type="match status" value="1"/>
</dbReference>
<proteinExistence type="inferred from homology"/>
<organism evidence="14 15">
    <name type="scientific">Paenibacillus aurantius</name>
    <dbReference type="NCBI Taxonomy" id="2918900"/>
    <lineage>
        <taxon>Bacteria</taxon>
        <taxon>Bacillati</taxon>
        <taxon>Bacillota</taxon>
        <taxon>Bacilli</taxon>
        <taxon>Bacillales</taxon>
        <taxon>Paenibacillaceae</taxon>
        <taxon>Paenibacillus</taxon>
    </lineage>
</organism>
<evidence type="ECO:0000256" key="7">
    <source>
        <dbReference type="ARBA" id="ARBA00022679"/>
    </source>
</evidence>
<accession>A0AA96RJJ5</accession>
<dbReference type="PROSITE" id="PS00189">
    <property type="entry name" value="LIPOYL"/>
    <property type="match status" value="1"/>
</dbReference>
<dbReference type="NCBIfam" id="TIGR01347">
    <property type="entry name" value="sucB"/>
    <property type="match status" value="1"/>
</dbReference>
<dbReference type="InterPro" id="IPR050537">
    <property type="entry name" value="2-oxoacid_dehydrogenase"/>
</dbReference>
<sequence>MADVKVPEMGESITEGTITRWVVAKGDAVKSGDVLAEIETDKVNLEISAEEGGVLQEILRQEGETVQIGEVIARIGEHAAPSQSPAGEKAPGQEIQSERISGELAQVEKQPTAGAATAPQAPAPLPPATAVRNEGSRLEAEAGEAGEVDYVAPPSARKRAREQGVDLQELAAKEGIRRISPNAVSSYAEQKTSRPAPSAVPAPPALQGEEKGVERRRMSRRRATIAKRLVEAQHTAAMLTTFNEVDMTKILDIRKRRKQSFQEKHDVGLGFMSFFTKAVVGALKEFPLLNAEIQGEDILVKKFYDIGIAVSAKEGLVVPVVREADRLSFAEIERQIGELAGKARSNTLALSDLQGGTFTITNGGVFGSLLSTPILNTPQVGILGMHKIQLRPVAIDEERSENRPMMYIALSYDHRIVDGSEAVRFLVAVKEMLEDPETLLLEG</sequence>
<comment type="subunit">
    <text evidence="5">Forms a 24-polypeptide structural core with octahedral symmetry. Part of the 2-oxoglutarate dehydrogenase (OGDH) complex composed of E1 (2-oxoglutarate dehydrogenase), E2 (dihydrolipoamide succinyltransferase) and E3 (dihydrolipoamide dehydrogenase); the complex contains multiple copies of the three enzymatic components (E1, E2 and E3).</text>
</comment>
<evidence type="ECO:0000259" key="13">
    <source>
        <dbReference type="PROSITE" id="PS50968"/>
    </source>
</evidence>
<dbReference type="EMBL" id="CP130318">
    <property type="protein sequence ID" value="WNQ13349.1"/>
    <property type="molecule type" value="Genomic_DNA"/>
</dbReference>
<dbReference type="InterPro" id="IPR000089">
    <property type="entry name" value="Biotin_lipoyl"/>
</dbReference>
<dbReference type="Proteomes" id="UP001305702">
    <property type="component" value="Chromosome"/>
</dbReference>
<dbReference type="InterPro" id="IPR011053">
    <property type="entry name" value="Single_hybrid_motif"/>
</dbReference>
<dbReference type="Pfam" id="PF00198">
    <property type="entry name" value="2-oxoacid_dh"/>
    <property type="match status" value="1"/>
</dbReference>
<dbReference type="GO" id="GO:0004149">
    <property type="term" value="F:dihydrolipoyllysine-residue succinyltransferase activity"/>
    <property type="evidence" value="ECO:0007669"/>
    <property type="project" value="UniProtKB-UniRule"/>
</dbReference>
<dbReference type="SUPFAM" id="SSF52777">
    <property type="entry name" value="CoA-dependent acyltransferases"/>
    <property type="match status" value="1"/>
</dbReference>
<dbReference type="Pfam" id="PF00364">
    <property type="entry name" value="Biotin_lipoyl"/>
    <property type="match status" value="1"/>
</dbReference>
<evidence type="ECO:0000256" key="12">
    <source>
        <dbReference type="SAM" id="MobiDB-lite"/>
    </source>
</evidence>
<evidence type="ECO:0000256" key="9">
    <source>
        <dbReference type="ARBA" id="ARBA00023315"/>
    </source>
</evidence>
<evidence type="ECO:0000256" key="10">
    <source>
        <dbReference type="ARBA" id="ARBA00052761"/>
    </source>
</evidence>
<feature type="region of interest" description="Disordered" evidence="12">
    <location>
        <begin position="76"/>
        <end position="130"/>
    </location>
</feature>
<comment type="catalytic activity">
    <reaction evidence="10">
        <text>N(6)-[(R)-dihydrolipoyl]-L-lysyl-[protein] + succinyl-CoA = N(6)-[(R)-S(8)-succinyldihydrolipoyl]-L-lysyl-[protein] + CoA</text>
        <dbReference type="Rhea" id="RHEA:15213"/>
        <dbReference type="Rhea" id="RHEA-COMP:10475"/>
        <dbReference type="Rhea" id="RHEA-COMP:20092"/>
        <dbReference type="ChEBI" id="CHEBI:57287"/>
        <dbReference type="ChEBI" id="CHEBI:57292"/>
        <dbReference type="ChEBI" id="CHEBI:83100"/>
        <dbReference type="ChEBI" id="CHEBI:83120"/>
        <dbReference type="EC" id="2.3.1.61"/>
    </reaction>
</comment>
<feature type="domain" description="Lipoyl-binding" evidence="13">
    <location>
        <begin position="1"/>
        <end position="76"/>
    </location>
</feature>
<protein>
    <recommendedName>
        <fullName evidence="11">Dihydrolipoyllysine-residue succinyltransferase</fullName>
        <ecNumber evidence="11">2.3.1.61</ecNumber>
    </recommendedName>
</protein>
<keyword evidence="9 14" id="KW-0012">Acyltransferase</keyword>
<dbReference type="Gene3D" id="2.40.50.100">
    <property type="match status" value="1"/>
</dbReference>
<comment type="cofactor">
    <cofactor evidence="1">
        <name>(R)-lipoate</name>
        <dbReference type="ChEBI" id="CHEBI:83088"/>
    </cofactor>
</comment>
<dbReference type="KEGG" id="paun:MJA45_10085"/>
<dbReference type="GO" id="GO:0006099">
    <property type="term" value="P:tricarboxylic acid cycle"/>
    <property type="evidence" value="ECO:0007669"/>
    <property type="project" value="UniProtKB-UniRule"/>
</dbReference>
<dbReference type="CDD" id="cd06849">
    <property type="entry name" value="lipoyl_domain"/>
    <property type="match status" value="1"/>
</dbReference>
<dbReference type="NCBIfam" id="NF004309">
    <property type="entry name" value="PRK05704.1"/>
    <property type="match status" value="1"/>
</dbReference>
<dbReference type="AlphaFoldDB" id="A0AA96RJJ5"/>
<evidence type="ECO:0000313" key="15">
    <source>
        <dbReference type="Proteomes" id="UP001305702"/>
    </source>
</evidence>
<dbReference type="EC" id="2.3.1.61" evidence="11"/>
<comment type="function">
    <text evidence="2">E2 component of the 2-oxoglutarate dehydrogenase (OGDH) complex which catalyzes the second step in the conversion of 2-oxoglutarate to succinyl-CoA and CO(2).</text>
</comment>
<evidence type="ECO:0000256" key="1">
    <source>
        <dbReference type="ARBA" id="ARBA00001938"/>
    </source>
</evidence>
<keyword evidence="15" id="KW-1185">Reference proteome</keyword>
<reference evidence="14 15" key="1">
    <citation type="submission" date="2022-02" db="EMBL/GenBank/DDBJ databases">
        <title>Paenibacillus sp. MBLB1776 Whole Genome Shotgun Sequencing.</title>
        <authorList>
            <person name="Hwang C.Y."/>
            <person name="Cho E.-S."/>
            <person name="Seo M.-J."/>
        </authorList>
    </citation>
    <scope>NUCLEOTIDE SEQUENCE [LARGE SCALE GENOMIC DNA]</scope>
    <source>
        <strain evidence="14 15">MBLB1776</strain>
    </source>
</reference>